<proteinExistence type="predicted"/>
<reference evidence="5 6" key="1">
    <citation type="submission" date="2018-06" db="EMBL/GenBank/DDBJ databases">
        <title>Genomic Encyclopedia of Type Strains, Phase IV (KMG-IV): sequencing the most valuable type-strain genomes for metagenomic binning, comparative biology and taxonomic classification.</title>
        <authorList>
            <person name="Goeker M."/>
        </authorList>
    </citation>
    <scope>NUCLEOTIDE SEQUENCE [LARGE SCALE GENOMIC DNA]</scope>
    <source>
        <strain evidence="5 6">DSM 45521</strain>
    </source>
</reference>
<gene>
    <name evidence="5" type="ORF">DFR67_103150</name>
</gene>
<evidence type="ECO:0000256" key="2">
    <source>
        <dbReference type="ARBA" id="ARBA00023125"/>
    </source>
</evidence>
<dbReference type="Pfam" id="PF20240">
    <property type="entry name" value="DUF6597"/>
    <property type="match status" value="1"/>
</dbReference>
<name>A0A318S514_WILLI</name>
<feature type="domain" description="HTH araC/xylS-type" evidence="4">
    <location>
        <begin position="171"/>
        <end position="276"/>
    </location>
</feature>
<dbReference type="Proteomes" id="UP000247591">
    <property type="component" value="Unassembled WGS sequence"/>
</dbReference>
<comment type="caution">
    <text evidence="5">The sequence shown here is derived from an EMBL/GenBank/DDBJ whole genome shotgun (WGS) entry which is preliminary data.</text>
</comment>
<keyword evidence="2" id="KW-0238">DNA-binding</keyword>
<accession>A0A318S514</accession>
<dbReference type="GO" id="GO:0003700">
    <property type="term" value="F:DNA-binding transcription factor activity"/>
    <property type="evidence" value="ECO:0007669"/>
    <property type="project" value="InterPro"/>
</dbReference>
<dbReference type="OrthoDB" id="2559672at2"/>
<dbReference type="SUPFAM" id="SSF46689">
    <property type="entry name" value="Homeodomain-like"/>
    <property type="match status" value="1"/>
</dbReference>
<evidence type="ECO:0000313" key="5">
    <source>
        <dbReference type="EMBL" id="PYE19239.1"/>
    </source>
</evidence>
<dbReference type="InterPro" id="IPR018060">
    <property type="entry name" value="HTH_AraC"/>
</dbReference>
<keyword evidence="1" id="KW-0805">Transcription regulation</keyword>
<evidence type="ECO:0000313" key="6">
    <source>
        <dbReference type="Proteomes" id="UP000247591"/>
    </source>
</evidence>
<dbReference type="Pfam" id="PF12833">
    <property type="entry name" value="HTH_18"/>
    <property type="match status" value="1"/>
</dbReference>
<evidence type="ECO:0000256" key="3">
    <source>
        <dbReference type="ARBA" id="ARBA00023163"/>
    </source>
</evidence>
<evidence type="ECO:0000256" key="1">
    <source>
        <dbReference type="ARBA" id="ARBA00023015"/>
    </source>
</evidence>
<organism evidence="5 6">
    <name type="scientific">Williamsia limnetica</name>
    <dbReference type="NCBI Taxonomy" id="882452"/>
    <lineage>
        <taxon>Bacteria</taxon>
        <taxon>Bacillati</taxon>
        <taxon>Actinomycetota</taxon>
        <taxon>Actinomycetes</taxon>
        <taxon>Mycobacteriales</taxon>
        <taxon>Nocardiaceae</taxon>
        <taxon>Williamsia</taxon>
    </lineage>
</organism>
<dbReference type="InterPro" id="IPR046532">
    <property type="entry name" value="DUF6597"/>
</dbReference>
<sequence>MVDDGRPIRPDERSGVLTPTNLERFAANWFDPADAARKAVDTYWSVSWHLPAGQTISQKVLEFPAITVSIESGSVAFPYVVTAVQRRAWTRTIEGSGEVFAIRLRPAGLAVVSDLDPRKLPPEQPITAALDPGLFELVEAIAREGSPAARARRADAVIEGLLSRRPPSPEHVLANTVVDALDQRVRARTGPLLAAQIGVSERAMQRALSLTLGMGPKAVARRIRLQEVVRRFSSSDACAEVDAAAVANDLGYADQSHLINDFRSVTGMSPGAYLRALRALSQTPG</sequence>
<keyword evidence="3" id="KW-0804">Transcription</keyword>
<dbReference type="AlphaFoldDB" id="A0A318S514"/>
<evidence type="ECO:0000259" key="4">
    <source>
        <dbReference type="PROSITE" id="PS01124"/>
    </source>
</evidence>
<protein>
    <submittedName>
        <fullName evidence="5">AraC family transcriptional regulator</fullName>
    </submittedName>
</protein>
<dbReference type="RefSeq" id="WP_110468474.1">
    <property type="nucleotide sequence ID" value="NZ_QJSP01000003.1"/>
</dbReference>
<dbReference type="SMART" id="SM00342">
    <property type="entry name" value="HTH_ARAC"/>
    <property type="match status" value="1"/>
</dbReference>
<dbReference type="InterPro" id="IPR050204">
    <property type="entry name" value="AraC_XylS_family_regulators"/>
</dbReference>
<dbReference type="Gene3D" id="1.10.10.60">
    <property type="entry name" value="Homeodomain-like"/>
    <property type="match status" value="1"/>
</dbReference>
<dbReference type="PANTHER" id="PTHR46796">
    <property type="entry name" value="HTH-TYPE TRANSCRIPTIONAL ACTIVATOR RHAS-RELATED"/>
    <property type="match status" value="1"/>
</dbReference>
<dbReference type="GO" id="GO:0043565">
    <property type="term" value="F:sequence-specific DNA binding"/>
    <property type="evidence" value="ECO:0007669"/>
    <property type="project" value="InterPro"/>
</dbReference>
<dbReference type="InterPro" id="IPR009057">
    <property type="entry name" value="Homeodomain-like_sf"/>
</dbReference>
<dbReference type="EMBL" id="QJSP01000003">
    <property type="protein sequence ID" value="PYE19239.1"/>
    <property type="molecule type" value="Genomic_DNA"/>
</dbReference>
<dbReference type="PROSITE" id="PS01124">
    <property type="entry name" value="HTH_ARAC_FAMILY_2"/>
    <property type="match status" value="1"/>
</dbReference>
<keyword evidence="6" id="KW-1185">Reference proteome</keyword>